<feature type="compositionally biased region" description="Polar residues" evidence="1">
    <location>
        <begin position="68"/>
        <end position="81"/>
    </location>
</feature>
<accession>A0A167P9Q6</accession>
<protein>
    <recommendedName>
        <fullName evidence="2">C2H2-type domain-containing protein</fullName>
    </recommendedName>
</protein>
<proteinExistence type="predicted"/>
<dbReference type="STRING" id="1330018.A0A167P9Q6"/>
<dbReference type="InterPro" id="IPR013087">
    <property type="entry name" value="Znf_C2H2_type"/>
</dbReference>
<keyword evidence="4" id="KW-1185">Reference proteome</keyword>
<reference evidence="3 4" key="1">
    <citation type="journal article" date="2016" name="Mol. Biol. Evol.">
        <title>Comparative Genomics of Early-Diverging Mushroom-Forming Fungi Provides Insights into the Origins of Lignocellulose Decay Capabilities.</title>
        <authorList>
            <person name="Nagy L.G."/>
            <person name="Riley R."/>
            <person name="Tritt A."/>
            <person name="Adam C."/>
            <person name="Daum C."/>
            <person name="Floudas D."/>
            <person name="Sun H."/>
            <person name="Yadav J.S."/>
            <person name="Pangilinan J."/>
            <person name="Larsson K.H."/>
            <person name="Matsuura K."/>
            <person name="Barry K."/>
            <person name="Labutti K."/>
            <person name="Kuo R."/>
            <person name="Ohm R.A."/>
            <person name="Bhattacharya S.S."/>
            <person name="Shirouzu T."/>
            <person name="Yoshinaga Y."/>
            <person name="Martin F.M."/>
            <person name="Grigoriev I.V."/>
            <person name="Hibbett D.S."/>
        </authorList>
    </citation>
    <scope>NUCLEOTIDE SEQUENCE [LARGE SCALE GENOMIC DNA]</scope>
    <source>
        <strain evidence="3 4">TUFC12733</strain>
    </source>
</reference>
<feature type="region of interest" description="Disordered" evidence="1">
    <location>
        <begin position="381"/>
        <end position="445"/>
    </location>
</feature>
<dbReference type="OrthoDB" id="10652347at2759"/>
<feature type="compositionally biased region" description="Basic and acidic residues" evidence="1">
    <location>
        <begin position="151"/>
        <end position="165"/>
    </location>
</feature>
<sequence length="709" mass="77059">MGEPSMPEFDDALLFMTGNLSNFAAVAAHAGLSDTWQPSMNDHADRTVRRIMGGSTSSGSTFGFTTSDASSIRRPSNPITEASSSDRRSSATSGYSADVDPSPASETSTSSVTSEISGSSETARNVDPSSTSGSSEDSESTARPGFPGTWRTEEEQSEYNHDTDGWRGGSEGKSSDTSLGLYHSSECSASDSELRTLEDAVRGMHANSLHDIRGQVAIPTTGLSAVDDAAAALRDFSAMNPFSVAISANAAGIFQPASPPQWIVTPVAGPSTPTQVSPVPHINFTPPPEMWHASTPEQANLQPGMPDFSWGDPFSPFPPQLQPTEFATPVPQTPFDRHSPVAFGHAPLASVDHARSAWPWPPSFEQARMTTLSPRSSVILPQESAGSSPLTPLTDSPRDTPVVFHNFGPANAPDASLQGPKSTRKKRPRGTGALSTQRVGGREYTQDTNEQAWFLCGLPAGPTRRTEVCAYVFTDENSLNRHVTFCHAAKEWEDLWCGKKERDQLIFGGAGLDLGEGCAVCGLVLSRPDAISRHEKSKHTSNEVKAALAARAKGTATNGMIPHTPERMLAHLPVRRIELEAEHLREEERGVLRPFLVVGDVSPRKPKHMVRITRVMVWAWDRYKRGRVERNRRDGLFMVIEREDGGVPFYTPWDEAEQMEETQRLEGMVSSEQAQAGSQHAMITRKRSRGAIEEPGTEEPYAKRTRSSR</sequence>
<dbReference type="Proteomes" id="UP000076738">
    <property type="component" value="Unassembled WGS sequence"/>
</dbReference>
<evidence type="ECO:0000256" key="1">
    <source>
        <dbReference type="SAM" id="MobiDB-lite"/>
    </source>
</evidence>
<dbReference type="EMBL" id="KV417275">
    <property type="protein sequence ID" value="KZO98560.1"/>
    <property type="molecule type" value="Genomic_DNA"/>
</dbReference>
<organism evidence="3 4">
    <name type="scientific">Calocera viscosa (strain TUFC12733)</name>
    <dbReference type="NCBI Taxonomy" id="1330018"/>
    <lineage>
        <taxon>Eukaryota</taxon>
        <taxon>Fungi</taxon>
        <taxon>Dikarya</taxon>
        <taxon>Basidiomycota</taxon>
        <taxon>Agaricomycotina</taxon>
        <taxon>Dacrymycetes</taxon>
        <taxon>Dacrymycetales</taxon>
        <taxon>Dacrymycetaceae</taxon>
        <taxon>Calocera</taxon>
    </lineage>
</organism>
<evidence type="ECO:0000313" key="4">
    <source>
        <dbReference type="Proteomes" id="UP000076738"/>
    </source>
</evidence>
<feature type="region of interest" description="Disordered" evidence="1">
    <location>
        <begin position="51"/>
        <end position="187"/>
    </location>
</feature>
<evidence type="ECO:0000313" key="3">
    <source>
        <dbReference type="EMBL" id="KZO98560.1"/>
    </source>
</evidence>
<feature type="domain" description="C2H2-type" evidence="2">
    <location>
        <begin position="518"/>
        <end position="539"/>
    </location>
</feature>
<feature type="compositionally biased region" description="Polar residues" evidence="1">
    <location>
        <begin position="384"/>
        <end position="394"/>
    </location>
</feature>
<dbReference type="AlphaFoldDB" id="A0A167P9Q6"/>
<name>A0A167P9Q6_CALVF</name>
<evidence type="ECO:0000259" key="2">
    <source>
        <dbReference type="PROSITE" id="PS00028"/>
    </source>
</evidence>
<feature type="compositionally biased region" description="Low complexity" evidence="1">
    <location>
        <begin position="53"/>
        <end position="67"/>
    </location>
</feature>
<dbReference type="PROSITE" id="PS00028">
    <property type="entry name" value="ZINC_FINGER_C2H2_1"/>
    <property type="match status" value="1"/>
</dbReference>
<feature type="region of interest" description="Disordered" evidence="1">
    <location>
        <begin position="666"/>
        <end position="709"/>
    </location>
</feature>
<gene>
    <name evidence="3" type="ORF">CALVIDRAFT_562014</name>
</gene>
<feature type="compositionally biased region" description="Low complexity" evidence="1">
    <location>
        <begin position="105"/>
        <end position="122"/>
    </location>
</feature>